<protein>
    <submittedName>
        <fullName evidence="1">Uncharacterized protein</fullName>
    </submittedName>
</protein>
<evidence type="ECO:0000313" key="2">
    <source>
        <dbReference type="Proteomes" id="UP001150217"/>
    </source>
</evidence>
<dbReference type="Proteomes" id="UP001150217">
    <property type="component" value="Unassembled WGS sequence"/>
</dbReference>
<dbReference type="EMBL" id="JANVFT010000030">
    <property type="protein sequence ID" value="KAJ4495346.1"/>
    <property type="molecule type" value="Genomic_DNA"/>
</dbReference>
<reference evidence="1" key="1">
    <citation type="submission" date="2022-08" db="EMBL/GenBank/DDBJ databases">
        <title>A Global Phylogenomic Analysis of the Shiitake Genus Lentinula.</title>
        <authorList>
            <consortium name="DOE Joint Genome Institute"/>
            <person name="Sierra-Patev S."/>
            <person name="Min B."/>
            <person name="Naranjo-Ortiz M."/>
            <person name="Looney B."/>
            <person name="Konkel Z."/>
            <person name="Slot J.C."/>
            <person name="Sakamoto Y."/>
            <person name="Steenwyk J.L."/>
            <person name="Rokas A."/>
            <person name="Carro J."/>
            <person name="Camarero S."/>
            <person name="Ferreira P."/>
            <person name="Molpeceres G."/>
            <person name="Ruiz-Duenas F.J."/>
            <person name="Serrano A."/>
            <person name="Henrissat B."/>
            <person name="Drula E."/>
            <person name="Hughes K.W."/>
            <person name="Mata J.L."/>
            <person name="Ishikawa N.K."/>
            <person name="Vargas-Isla R."/>
            <person name="Ushijima S."/>
            <person name="Smith C.A."/>
            <person name="Ahrendt S."/>
            <person name="Andreopoulos W."/>
            <person name="He G."/>
            <person name="Labutti K."/>
            <person name="Lipzen A."/>
            <person name="Ng V."/>
            <person name="Riley R."/>
            <person name="Sandor L."/>
            <person name="Barry K."/>
            <person name="Martinez A.T."/>
            <person name="Xiao Y."/>
            <person name="Gibbons J.G."/>
            <person name="Terashima K."/>
            <person name="Grigoriev I.V."/>
            <person name="Hibbett D.S."/>
        </authorList>
    </citation>
    <scope>NUCLEOTIDE SEQUENCE</scope>
    <source>
        <strain evidence="1">RHP3577 ss4</strain>
    </source>
</reference>
<proteinExistence type="predicted"/>
<evidence type="ECO:0000313" key="1">
    <source>
        <dbReference type="EMBL" id="KAJ4495346.1"/>
    </source>
</evidence>
<name>A0ABQ8VI77_9AGAR</name>
<sequence length="119" mass="12904">MTVAANPGIPWLAEDSKAYRTRFSGRLDDGKTDIMYITSDNLKYELASSDLGPLSSVAYGPGPWELQELSTQLKSIDDVMTLRGGFSPETDTRITSLRGLGGHAAGVKPFSLYFGPRTT</sequence>
<accession>A0ABQ8VI77</accession>
<gene>
    <name evidence="1" type="ORF">C8R41DRAFT_866441</name>
</gene>
<organism evidence="1 2">
    <name type="scientific">Lentinula lateritia</name>
    <dbReference type="NCBI Taxonomy" id="40482"/>
    <lineage>
        <taxon>Eukaryota</taxon>
        <taxon>Fungi</taxon>
        <taxon>Dikarya</taxon>
        <taxon>Basidiomycota</taxon>
        <taxon>Agaricomycotina</taxon>
        <taxon>Agaricomycetes</taxon>
        <taxon>Agaricomycetidae</taxon>
        <taxon>Agaricales</taxon>
        <taxon>Marasmiineae</taxon>
        <taxon>Omphalotaceae</taxon>
        <taxon>Lentinula</taxon>
    </lineage>
</organism>
<comment type="caution">
    <text evidence="1">The sequence shown here is derived from an EMBL/GenBank/DDBJ whole genome shotgun (WGS) entry which is preliminary data.</text>
</comment>
<keyword evidence="2" id="KW-1185">Reference proteome</keyword>